<evidence type="ECO:0000313" key="2">
    <source>
        <dbReference type="Proteomes" id="UP001307889"/>
    </source>
</evidence>
<evidence type="ECO:0000313" key="1">
    <source>
        <dbReference type="EMBL" id="BET03088.1"/>
    </source>
</evidence>
<organism evidence="1 2">
    <name type="scientific">Nesidiocoris tenuis</name>
    <dbReference type="NCBI Taxonomy" id="355587"/>
    <lineage>
        <taxon>Eukaryota</taxon>
        <taxon>Metazoa</taxon>
        <taxon>Ecdysozoa</taxon>
        <taxon>Arthropoda</taxon>
        <taxon>Hexapoda</taxon>
        <taxon>Insecta</taxon>
        <taxon>Pterygota</taxon>
        <taxon>Neoptera</taxon>
        <taxon>Paraneoptera</taxon>
        <taxon>Hemiptera</taxon>
        <taxon>Heteroptera</taxon>
        <taxon>Panheteroptera</taxon>
        <taxon>Cimicomorpha</taxon>
        <taxon>Miridae</taxon>
        <taxon>Dicyphina</taxon>
        <taxon>Nesidiocoris</taxon>
    </lineage>
</organism>
<gene>
    <name evidence="1" type="ORF">NTJ_15906</name>
</gene>
<keyword evidence="2" id="KW-1185">Reference proteome</keyword>
<dbReference type="EMBL" id="AP028923">
    <property type="protein sequence ID" value="BET03088.1"/>
    <property type="molecule type" value="Genomic_DNA"/>
</dbReference>
<reference evidence="1 2" key="1">
    <citation type="submission" date="2023-09" db="EMBL/GenBank/DDBJ databases">
        <title>Nesidiocoris tenuis whole genome shotgun sequence.</title>
        <authorList>
            <person name="Shibata T."/>
            <person name="Shimoda M."/>
            <person name="Kobayashi T."/>
            <person name="Uehara T."/>
        </authorList>
    </citation>
    <scope>NUCLEOTIDE SEQUENCE [LARGE SCALE GENOMIC DNA]</scope>
    <source>
        <strain evidence="1 2">Japan</strain>
    </source>
</reference>
<accession>A0ABN7BIH7</accession>
<sequence>MNKAYFPICFYFSLLQAKDINAAREAEPGKNLLTNAAAWEKIDFSGKGAQALWKCKLSKNFQMKSHLPNNLLSQYIFHGVWGTHWEDLEVLRWMTGVGFVDRRTFGEGFRKTSEANYQTVKMIPFIHYSKLAQALTTRFTCGGQQQVRNKTTFAGKRVNPIPASLITTFSKSANCQVYESVGLVSALAKHKERVLNEVNKEG</sequence>
<proteinExistence type="predicted"/>
<dbReference type="Proteomes" id="UP001307889">
    <property type="component" value="Chromosome 15"/>
</dbReference>
<protein>
    <submittedName>
        <fullName evidence="1">Uncharacterized protein</fullName>
    </submittedName>
</protein>
<name>A0ABN7BIH7_9HEMI</name>
<dbReference type="SUPFAM" id="SSF161003">
    <property type="entry name" value="flu NP-like"/>
    <property type="match status" value="1"/>
</dbReference>